<sequence>RYRMGDYRLICNIQDEKLIILVVEIGHRKDVYMGK</sequence>
<dbReference type="InterPro" id="IPR007712">
    <property type="entry name" value="RelE/ParE_toxin"/>
</dbReference>
<comment type="caution">
    <text evidence="3">The sequence shown here is derived from an EMBL/GenBank/DDBJ whole genome shotgun (WGS) entry which is preliminary data.</text>
</comment>
<evidence type="ECO:0000313" key="3">
    <source>
        <dbReference type="EMBL" id="MDR9778028.1"/>
    </source>
</evidence>
<keyword evidence="2" id="KW-1277">Toxin-antitoxin system</keyword>
<dbReference type="Gene3D" id="3.30.2310.20">
    <property type="entry name" value="RelE-like"/>
    <property type="match status" value="1"/>
</dbReference>
<dbReference type="AlphaFoldDB" id="A0AAJ2H3G8"/>
<evidence type="ECO:0000256" key="2">
    <source>
        <dbReference type="ARBA" id="ARBA00022649"/>
    </source>
</evidence>
<gene>
    <name evidence="3" type="ORF">RJJ65_36450</name>
</gene>
<dbReference type="PANTHER" id="PTHR35601:SF1">
    <property type="entry name" value="TOXIN RELE"/>
    <property type="match status" value="1"/>
</dbReference>
<dbReference type="PANTHER" id="PTHR35601">
    <property type="entry name" value="TOXIN RELE"/>
    <property type="match status" value="1"/>
</dbReference>
<feature type="non-terminal residue" evidence="3">
    <location>
        <position position="1"/>
    </location>
</feature>
<dbReference type="Pfam" id="PF05016">
    <property type="entry name" value="ParE_toxin"/>
    <property type="match status" value="1"/>
</dbReference>
<dbReference type="SUPFAM" id="SSF143011">
    <property type="entry name" value="RelE-like"/>
    <property type="match status" value="1"/>
</dbReference>
<evidence type="ECO:0000313" key="4">
    <source>
        <dbReference type="Proteomes" id="UP001268610"/>
    </source>
</evidence>
<reference evidence="3" key="1">
    <citation type="submission" date="2023-04" db="EMBL/GenBank/DDBJ databases">
        <title>Genomic characterization of faba bean (Vicia faba) microsymbionts in Mexican soils.</title>
        <authorList>
            <person name="Rivera Orduna F.N."/>
            <person name="Guevara-Luna J."/>
            <person name="Yan J."/>
            <person name="Arroyo-Herrera I."/>
            <person name="Li Y."/>
            <person name="Vasquez-Murrieta M.S."/>
            <person name="Wang E.T."/>
        </authorList>
    </citation>
    <scope>NUCLEOTIDE SEQUENCE</scope>
    <source>
        <strain evidence="3">CH26</strain>
    </source>
</reference>
<accession>A0AAJ2H3G8</accession>
<dbReference type="Proteomes" id="UP001268610">
    <property type="component" value="Unassembled WGS sequence"/>
</dbReference>
<evidence type="ECO:0000256" key="1">
    <source>
        <dbReference type="ARBA" id="ARBA00006226"/>
    </source>
</evidence>
<name>A0AAJ2H3G8_9HYPH</name>
<protein>
    <submittedName>
        <fullName evidence="3">Type II toxin-antitoxin system RelE/ParE family toxin</fullName>
    </submittedName>
</protein>
<dbReference type="EMBL" id="JAVLSF010000393">
    <property type="protein sequence ID" value="MDR9778028.1"/>
    <property type="molecule type" value="Genomic_DNA"/>
</dbReference>
<proteinExistence type="inferred from homology"/>
<comment type="similarity">
    <text evidence="1">Belongs to the RelE toxin family.</text>
</comment>
<organism evidence="3 4">
    <name type="scientific">Rhizobium hidalgonense</name>
    <dbReference type="NCBI Taxonomy" id="1538159"/>
    <lineage>
        <taxon>Bacteria</taxon>
        <taxon>Pseudomonadati</taxon>
        <taxon>Pseudomonadota</taxon>
        <taxon>Alphaproteobacteria</taxon>
        <taxon>Hyphomicrobiales</taxon>
        <taxon>Rhizobiaceae</taxon>
        <taxon>Rhizobium/Agrobacterium group</taxon>
        <taxon>Rhizobium</taxon>
    </lineage>
</organism>
<dbReference type="InterPro" id="IPR035093">
    <property type="entry name" value="RelE/ParE_toxin_dom_sf"/>
</dbReference>
<dbReference type="RefSeq" id="WP_310866170.1">
    <property type="nucleotide sequence ID" value="NZ_JAVLSF010000393.1"/>
</dbReference>